<sequence length="119" mass="13672">MPFSTCNNKTEISQKISKMKEFICKWLETVIQFLVRMYGYCFSIDGPAEFGINRSSTSRDIEVNMLSSKMSVEKRFLVYISLEIDILSFSDGKIYLQVVGSRNSILGVDVRMYGRLVTQ</sequence>
<gene>
    <name evidence="1" type="ORF">KQX54_017361</name>
</gene>
<dbReference type="AlphaFoldDB" id="A0AAV7J1C6"/>
<comment type="caution">
    <text evidence="1">The sequence shown here is derived from an EMBL/GenBank/DDBJ whole genome shotgun (WGS) entry which is preliminary data.</text>
</comment>
<evidence type="ECO:0000313" key="1">
    <source>
        <dbReference type="EMBL" id="KAH0561518.1"/>
    </source>
</evidence>
<proteinExistence type="predicted"/>
<organism evidence="1 2">
    <name type="scientific">Cotesia glomerata</name>
    <name type="common">Lepidopteran parasitic wasp</name>
    <name type="synonym">Apanteles glomeratus</name>
    <dbReference type="NCBI Taxonomy" id="32391"/>
    <lineage>
        <taxon>Eukaryota</taxon>
        <taxon>Metazoa</taxon>
        <taxon>Ecdysozoa</taxon>
        <taxon>Arthropoda</taxon>
        <taxon>Hexapoda</taxon>
        <taxon>Insecta</taxon>
        <taxon>Pterygota</taxon>
        <taxon>Neoptera</taxon>
        <taxon>Endopterygota</taxon>
        <taxon>Hymenoptera</taxon>
        <taxon>Apocrita</taxon>
        <taxon>Ichneumonoidea</taxon>
        <taxon>Braconidae</taxon>
        <taxon>Microgastrinae</taxon>
        <taxon>Cotesia</taxon>
    </lineage>
</organism>
<reference evidence="1 2" key="1">
    <citation type="journal article" date="2021" name="J. Hered.">
        <title>A chromosome-level genome assembly of the parasitoid wasp, Cotesia glomerata (Hymenoptera: Braconidae).</title>
        <authorList>
            <person name="Pinto B.J."/>
            <person name="Weis J.J."/>
            <person name="Gamble T."/>
            <person name="Ode P.J."/>
            <person name="Paul R."/>
            <person name="Zaspel J.M."/>
        </authorList>
    </citation>
    <scope>NUCLEOTIDE SEQUENCE [LARGE SCALE GENOMIC DNA]</scope>
    <source>
        <strain evidence="1">CgM1</strain>
    </source>
</reference>
<evidence type="ECO:0000313" key="2">
    <source>
        <dbReference type="Proteomes" id="UP000826195"/>
    </source>
</evidence>
<keyword evidence="2" id="KW-1185">Reference proteome</keyword>
<dbReference type="EMBL" id="JAHXZJ010000374">
    <property type="protein sequence ID" value="KAH0561518.1"/>
    <property type="molecule type" value="Genomic_DNA"/>
</dbReference>
<name>A0AAV7J1C6_COTGL</name>
<accession>A0AAV7J1C6</accession>
<protein>
    <submittedName>
        <fullName evidence="1">Uncharacterized protein</fullName>
    </submittedName>
</protein>
<dbReference type="Proteomes" id="UP000826195">
    <property type="component" value="Unassembled WGS sequence"/>
</dbReference>